<evidence type="ECO:0000256" key="1">
    <source>
        <dbReference type="SAM" id="Phobius"/>
    </source>
</evidence>
<protein>
    <submittedName>
        <fullName evidence="2">ABC transporter permease</fullName>
    </submittedName>
</protein>
<sequence>MNFFNVLKMEFLKLKRSYVWLFMIAAPLLMVIFGAYNFVRYQDVFLKGNAVPWEKLLGQIVTFYGLLLLPLSIAVMAVWLSRIEHSENNWKYLFTLPMDLKLIYAAKSIIHILLVGLSMLILYLGTIIAATIVNVGVIPYQSLAVSTLICWVTCLPILALQMILSIRFPNIGIPVGISLAASIASVVITNTSYGQYYFWSLPSITLLPSSEGTGNVSALYLLSVSLVAFVCLLAIGYQLFRRQEA</sequence>
<feature type="transmembrane region" description="Helical" evidence="1">
    <location>
        <begin position="56"/>
        <end position="81"/>
    </location>
</feature>
<dbReference type="CDD" id="cd21809">
    <property type="entry name" value="ABC-2_lan_permease-like"/>
    <property type="match status" value="1"/>
</dbReference>
<keyword evidence="1" id="KW-0812">Transmembrane</keyword>
<evidence type="ECO:0000313" key="2">
    <source>
        <dbReference type="EMBL" id="MBD1383218.1"/>
    </source>
</evidence>
<gene>
    <name evidence="2" type="ORF">IC621_23805</name>
</gene>
<reference evidence="2" key="1">
    <citation type="submission" date="2020-09" db="EMBL/GenBank/DDBJ databases">
        <title>A novel bacterium of genus Bacillus, isolated from South China Sea.</title>
        <authorList>
            <person name="Huang H."/>
            <person name="Mo K."/>
            <person name="Hu Y."/>
        </authorList>
    </citation>
    <scope>NUCLEOTIDE SEQUENCE</scope>
    <source>
        <strain evidence="2">IB182487</strain>
    </source>
</reference>
<name>A0A926NM91_9BACI</name>
<proteinExistence type="predicted"/>
<comment type="caution">
    <text evidence="2">The sequence shown here is derived from an EMBL/GenBank/DDBJ whole genome shotgun (WGS) entry which is preliminary data.</text>
</comment>
<accession>A0A926NM91</accession>
<dbReference type="AlphaFoldDB" id="A0A926NM91"/>
<feature type="transmembrane region" description="Helical" evidence="1">
    <location>
        <begin position="218"/>
        <end position="240"/>
    </location>
</feature>
<keyword evidence="1" id="KW-0472">Membrane</keyword>
<keyword evidence="3" id="KW-1185">Reference proteome</keyword>
<feature type="transmembrane region" description="Helical" evidence="1">
    <location>
        <begin position="18"/>
        <end position="36"/>
    </location>
</feature>
<dbReference type="EMBL" id="JACXAI010000048">
    <property type="protein sequence ID" value="MBD1383218.1"/>
    <property type="molecule type" value="Genomic_DNA"/>
</dbReference>
<evidence type="ECO:0000313" key="3">
    <source>
        <dbReference type="Proteomes" id="UP000626844"/>
    </source>
</evidence>
<dbReference type="Proteomes" id="UP000626844">
    <property type="component" value="Unassembled WGS sequence"/>
</dbReference>
<dbReference type="RefSeq" id="WP_191162168.1">
    <property type="nucleotide sequence ID" value="NZ_JACXAI010000048.1"/>
</dbReference>
<feature type="transmembrane region" description="Helical" evidence="1">
    <location>
        <begin position="171"/>
        <end position="198"/>
    </location>
</feature>
<feature type="transmembrane region" description="Helical" evidence="1">
    <location>
        <begin position="102"/>
        <end position="132"/>
    </location>
</feature>
<organism evidence="2 3">
    <name type="scientific">Metabacillus arenae</name>
    <dbReference type="NCBI Taxonomy" id="2771434"/>
    <lineage>
        <taxon>Bacteria</taxon>
        <taxon>Bacillati</taxon>
        <taxon>Bacillota</taxon>
        <taxon>Bacilli</taxon>
        <taxon>Bacillales</taxon>
        <taxon>Bacillaceae</taxon>
        <taxon>Metabacillus</taxon>
    </lineage>
</organism>
<dbReference type="Pfam" id="PF12730">
    <property type="entry name" value="ABC2_membrane_4"/>
    <property type="match status" value="1"/>
</dbReference>
<keyword evidence="1" id="KW-1133">Transmembrane helix</keyword>
<feature type="transmembrane region" description="Helical" evidence="1">
    <location>
        <begin position="138"/>
        <end position="159"/>
    </location>
</feature>